<comment type="caution">
    <text evidence="1">The sequence shown here is derived from an EMBL/GenBank/DDBJ whole genome shotgun (WGS) entry which is preliminary data.</text>
</comment>
<dbReference type="AlphaFoldDB" id="I3D234"/>
<accession>I3D234</accession>
<proteinExistence type="predicted"/>
<organism evidence="1 2">
    <name type="scientific">Candidatus Nitrosopumilus salarius BD31</name>
    <dbReference type="NCBI Taxonomy" id="859350"/>
    <lineage>
        <taxon>Archaea</taxon>
        <taxon>Nitrososphaerota</taxon>
        <taxon>Nitrososphaeria</taxon>
        <taxon>Nitrosopumilales</taxon>
        <taxon>Nitrosopumilaceae</taxon>
        <taxon>Nitrosopumilus</taxon>
    </lineage>
</organism>
<gene>
    <name evidence="1" type="ORF">BD31_I0820</name>
</gene>
<protein>
    <submittedName>
        <fullName evidence="1">Uncharacterized protein</fullName>
    </submittedName>
</protein>
<evidence type="ECO:0000313" key="1">
    <source>
        <dbReference type="EMBL" id="EIJ65777.1"/>
    </source>
</evidence>
<reference evidence="1 2" key="1">
    <citation type="journal article" date="2012" name="J. Bacteriol.">
        <title>Genome sequence of "Candidatus Nitrosopumilus salaria" BD31, an ammonia-oxidizing archaeon from the San Francisco Bay estuary.</title>
        <authorList>
            <person name="Mosier A.C."/>
            <person name="Allen E.E."/>
            <person name="Kim M."/>
            <person name="Ferriera S."/>
            <person name="Francis C.A."/>
        </authorList>
    </citation>
    <scope>NUCLEOTIDE SEQUENCE [LARGE SCALE GENOMIC DNA]</scope>
    <source>
        <strain evidence="1 2">BD31</strain>
    </source>
</reference>
<dbReference type="PATRIC" id="fig|859350.6.peg.1199"/>
<dbReference type="EMBL" id="AEXL02000098">
    <property type="protein sequence ID" value="EIJ65777.1"/>
    <property type="molecule type" value="Genomic_DNA"/>
</dbReference>
<dbReference type="Proteomes" id="UP000003423">
    <property type="component" value="Unassembled WGS sequence"/>
</dbReference>
<keyword evidence="2" id="KW-1185">Reference proteome</keyword>
<evidence type="ECO:0000313" key="2">
    <source>
        <dbReference type="Proteomes" id="UP000003423"/>
    </source>
</evidence>
<sequence>MLGYVMKTKLLIIVFVILVTVTTYDAYADNTVFSKDIGEGLSQDECQKRYDLFGTHYEPIMDLAKLKIETHSAFKEVTNNDSYQIISTGLRSSPYSENCKMDLPSFGIHYATNMTDFSYTRIYVNLERISYDVHEITTRLIDRPWIDVPKSEPLPFYITNWDVVHMLGEYHRSDPPKSPQTFKIPYIAVNGKVNSIDTQSGSIVAEISTNEGGMFALKIPRNYPYTDHDDSMHSGHGLEVFAISDGPEEVNPHVTKTDCFYDVWMQVSGNQTIEIPFTFSYLMNDPMHGDSDVPEYCLTKTLADENLNYLATLSPHKQAKQGVLPYLVSCKDGWYLVIKHDDSPACVSYNTAQALWDRGWVDKSTDIYTKYAIPEVLDEFSSKLKSRDEALQIVGDFIDETNLELNTDPINTDFKITSSLGYVKSQGTHLTLEIDEKSGLPTEIMTFGNEGFYRTPQWYSEIQKDYLGLPSQRIEHGHVAWEVDYRECNLCQTYSSFFVDAITGKVFNTRNVEDMFTIL</sequence>
<name>I3D234_9ARCH</name>